<feature type="transmembrane region" description="Helical" evidence="1">
    <location>
        <begin position="6"/>
        <end position="25"/>
    </location>
</feature>
<dbReference type="Pfam" id="PF04070">
    <property type="entry name" value="DUF378"/>
    <property type="match status" value="1"/>
</dbReference>
<dbReference type="PANTHER" id="PTHR37304">
    <property type="entry name" value="MEMBRANE PROTEIN-RELATED"/>
    <property type="match status" value="1"/>
</dbReference>
<dbReference type="EMBL" id="SDGZ01000014">
    <property type="protein sequence ID" value="TYC49621.1"/>
    <property type="molecule type" value="Genomic_DNA"/>
</dbReference>
<evidence type="ECO:0000256" key="1">
    <source>
        <dbReference type="SAM" id="Phobius"/>
    </source>
</evidence>
<protein>
    <submittedName>
        <fullName evidence="2">DUF378 domain-containing protein</fullName>
    </submittedName>
</protein>
<proteinExistence type="predicted"/>
<keyword evidence="1" id="KW-1133">Transmembrane helix</keyword>
<dbReference type="RefSeq" id="WP_148622613.1">
    <property type="nucleotide sequence ID" value="NZ_SDGZ01000014.1"/>
</dbReference>
<organism evidence="2 3">
    <name type="scientific">Weissella muntiaci</name>
    <dbReference type="NCBI Taxonomy" id="2508881"/>
    <lineage>
        <taxon>Bacteria</taxon>
        <taxon>Bacillati</taxon>
        <taxon>Bacillota</taxon>
        <taxon>Bacilli</taxon>
        <taxon>Lactobacillales</taxon>
        <taxon>Lactobacillaceae</taxon>
        <taxon>Weissella</taxon>
    </lineage>
</organism>
<dbReference type="PANTHER" id="PTHR37304:SF1">
    <property type="entry name" value="MEMBRANE PROTEIN"/>
    <property type="match status" value="1"/>
</dbReference>
<keyword evidence="1" id="KW-0812">Transmembrane</keyword>
<accession>A0A6C2C6M4</accession>
<name>A0A6C2C6M4_9LACO</name>
<keyword evidence="3" id="KW-1185">Reference proteome</keyword>
<dbReference type="InterPro" id="IPR007211">
    <property type="entry name" value="DUF378"/>
</dbReference>
<reference evidence="2 3" key="1">
    <citation type="submission" date="2019-01" db="EMBL/GenBank/DDBJ databases">
        <title>Weissella sp. nov., a novel lactic acid bacterium isolated from animal feces.</title>
        <authorList>
            <person name="Wang L.-T."/>
        </authorList>
    </citation>
    <scope>NUCLEOTIDE SEQUENCE [LARGE SCALE GENOMIC DNA]</scope>
    <source>
        <strain evidence="2 3">8H-2</strain>
    </source>
</reference>
<dbReference type="AlphaFoldDB" id="A0A6C2C6M4"/>
<sequence>MKALDITALVVLIIGGLNWLLVGLFKFDLVQFIFMAFGSVGEMLARIVYVLVGLSALYAIKFIKDIA</sequence>
<dbReference type="Proteomes" id="UP000371977">
    <property type="component" value="Unassembled WGS sequence"/>
</dbReference>
<evidence type="ECO:0000313" key="3">
    <source>
        <dbReference type="Proteomes" id="UP000371977"/>
    </source>
</evidence>
<keyword evidence="1" id="KW-0472">Membrane</keyword>
<dbReference type="OrthoDB" id="9812136at2"/>
<comment type="caution">
    <text evidence="2">The sequence shown here is derived from an EMBL/GenBank/DDBJ whole genome shotgun (WGS) entry which is preliminary data.</text>
</comment>
<feature type="transmembrane region" description="Helical" evidence="1">
    <location>
        <begin position="32"/>
        <end position="60"/>
    </location>
</feature>
<evidence type="ECO:0000313" key="2">
    <source>
        <dbReference type="EMBL" id="TYC49621.1"/>
    </source>
</evidence>
<gene>
    <name evidence="2" type="ORF">ESZ50_05610</name>
</gene>